<feature type="transmembrane region" description="Helical" evidence="1">
    <location>
        <begin position="12"/>
        <end position="36"/>
    </location>
</feature>
<feature type="transmembrane region" description="Helical" evidence="1">
    <location>
        <begin position="200"/>
        <end position="217"/>
    </location>
</feature>
<sequence>PSKSHAFRSDTLFYAPSIMVVAILVIPFFVILLLYLQSVTRANISKEELILNERSFFKRIKYILLIGFALVVGVGIFYFYKNPHFIEADIVDYRTLIPPKWIIILASATLILIVFNIFVFRRKQTLLIIIIVISNILLFSISERAISQIDYFKYQLGDQRILFLAESFTIKVVYIPILFGVIISLYFLNKKLNVSKINIFITYVVIALFLIQSTLISEKEKYSRNVLCFDLGSGKEIWKNSVAKDIESELHNHNSLATPTSIILNNHIISYFGNCGLSCVDKTSG</sequence>
<dbReference type="SUPFAM" id="SSF50998">
    <property type="entry name" value="Quinoprotein alcohol dehydrogenase-like"/>
    <property type="match status" value="1"/>
</dbReference>
<dbReference type="AlphaFoldDB" id="X1CPG3"/>
<comment type="caution">
    <text evidence="2">The sequence shown here is derived from an EMBL/GenBank/DDBJ whole genome shotgun (WGS) entry which is preliminary data.</text>
</comment>
<protein>
    <submittedName>
        <fullName evidence="2">Uncharacterized protein</fullName>
    </submittedName>
</protein>
<evidence type="ECO:0000313" key="2">
    <source>
        <dbReference type="EMBL" id="GAG98008.1"/>
    </source>
</evidence>
<dbReference type="EMBL" id="BART01023890">
    <property type="protein sequence ID" value="GAG98008.1"/>
    <property type="molecule type" value="Genomic_DNA"/>
</dbReference>
<keyword evidence="1" id="KW-1133">Transmembrane helix</keyword>
<proteinExistence type="predicted"/>
<reference evidence="2" key="1">
    <citation type="journal article" date="2014" name="Front. Microbiol.">
        <title>High frequency of phylogenetically diverse reductive dehalogenase-homologous genes in deep subseafloor sedimentary metagenomes.</title>
        <authorList>
            <person name="Kawai M."/>
            <person name="Futagami T."/>
            <person name="Toyoda A."/>
            <person name="Takaki Y."/>
            <person name="Nishi S."/>
            <person name="Hori S."/>
            <person name="Arai W."/>
            <person name="Tsubouchi T."/>
            <person name="Morono Y."/>
            <person name="Uchiyama I."/>
            <person name="Ito T."/>
            <person name="Fujiyama A."/>
            <person name="Inagaki F."/>
            <person name="Takami H."/>
        </authorList>
    </citation>
    <scope>NUCLEOTIDE SEQUENCE</scope>
    <source>
        <strain evidence="2">Expedition CK06-06</strain>
    </source>
</reference>
<name>X1CPG3_9ZZZZ</name>
<feature type="transmembrane region" description="Helical" evidence="1">
    <location>
        <begin position="100"/>
        <end position="119"/>
    </location>
</feature>
<accession>X1CPG3</accession>
<keyword evidence="1" id="KW-0472">Membrane</keyword>
<feature type="non-terminal residue" evidence="2">
    <location>
        <position position="285"/>
    </location>
</feature>
<feature type="transmembrane region" description="Helical" evidence="1">
    <location>
        <begin position="126"/>
        <end position="142"/>
    </location>
</feature>
<dbReference type="InterPro" id="IPR011047">
    <property type="entry name" value="Quinoprotein_ADH-like_sf"/>
</dbReference>
<feature type="transmembrane region" description="Helical" evidence="1">
    <location>
        <begin position="162"/>
        <end position="188"/>
    </location>
</feature>
<organism evidence="2">
    <name type="scientific">marine sediment metagenome</name>
    <dbReference type="NCBI Taxonomy" id="412755"/>
    <lineage>
        <taxon>unclassified sequences</taxon>
        <taxon>metagenomes</taxon>
        <taxon>ecological metagenomes</taxon>
    </lineage>
</organism>
<gene>
    <name evidence="2" type="ORF">S01H4_43326</name>
</gene>
<feature type="transmembrane region" description="Helical" evidence="1">
    <location>
        <begin position="62"/>
        <end position="80"/>
    </location>
</feature>
<keyword evidence="1" id="KW-0812">Transmembrane</keyword>
<feature type="non-terminal residue" evidence="2">
    <location>
        <position position="1"/>
    </location>
</feature>
<evidence type="ECO:0000256" key="1">
    <source>
        <dbReference type="SAM" id="Phobius"/>
    </source>
</evidence>